<dbReference type="InterPro" id="IPR036526">
    <property type="entry name" value="C-N_Hydrolase_sf"/>
</dbReference>
<evidence type="ECO:0000256" key="1">
    <source>
        <dbReference type="ARBA" id="ARBA00022801"/>
    </source>
</evidence>
<dbReference type="InterPro" id="IPR050345">
    <property type="entry name" value="Aliph_Amidase/BUP"/>
</dbReference>
<name>A0A5P9NJH3_9GAMM</name>
<dbReference type="Proteomes" id="UP000326287">
    <property type="component" value="Chromosome"/>
</dbReference>
<dbReference type="SUPFAM" id="SSF56317">
    <property type="entry name" value="Carbon-nitrogen hydrolase"/>
    <property type="match status" value="1"/>
</dbReference>
<evidence type="ECO:0000313" key="6">
    <source>
        <dbReference type="Proteomes" id="UP000326287"/>
    </source>
</evidence>
<keyword evidence="1" id="KW-0378">Hydrolase</keyword>
<dbReference type="RefSeq" id="WP_152661836.1">
    <property type="nucleotide sequence ID" value="NZ_CP036422.1"/>
</dbReference>
<feature type="chain" id="PRO_5024810993" description="CN hydrolase domain-containing protein" evidence="3">
    <location>
        <begin position="22"/>
        <end position="378"/>
    </location>
</feature>
<keyword evidence="3" id="KW-0732">Signal</keyword>
<evidence type="ECO:0000259" key="4">
    <source>
        <dbReference type="PROSITE" id="PS50263"/>
    </source>
</evidence>
<dbReference type="OrthoDB" id="9803803at2"/>
<feature type="domain" description="CN hydrolase" evidence="4">
    <location>
        <begin position="42"/>
        <end position="309"/>
    </location>
</feature>
<dbReference type="AlphaFoldDB" id="A0A5P9NJH3"/>
<organism evidence="5 6">
    <name type="scientific">Halioglobus maricola</name>
    <dbReference type="NCBI Taxonomy" id="2601894"/>
    <lineage>
        <taxon>Bacteria</taxon>
        <taxon>Pseudomonadati</taxon>
        <taxon>Pseudomonadota</taxon>
        <taxon>Gammaproteobacteria</taxon>
        <taxon>Cellvibrionales</taxon>
        <taxon>Halieaceae</taxon>
        <taxon>Halioglobus</taxon>
    </lineage>
</organism>
<dbReference type="EMBL" id="CP036422">
    <property type="protein sequence ID" value="QFU75729.1"/>
    <property type="molecule type" value="Genomic_DNA"/>
</dbReference>
<proteinExistence type="predicted"/>
<dbReference type="Gene3D" id="3.60.110.10">
    <property type="entry name" value="Carbon-nitrogen hydrolase"/>
    <property type="match status" value="1"/>
</dbReference>
<dbReference type="PANTHER" id="PTHR43674">
    <property type="entry name" value="NITRILASE C965.09-RELATED"/>
    <property type="match status" value="1"/>
</dbReference>
<feature type="region of interest" description="Disordered" evidence="2">
    <location>
        <begin position="347"/>
        <end position="378"/>
    </location>
</feature>
<protein>
    <recommendedName>
        <fullName evidence="4">CN hydrolase domain-containing protein</fullName>
    </recommendedName>
</protein>
<sequence>MKLLRNVIFPCAISVCFTASADPVLVHEDGSYPRAKLEKDEVVVKVIQNGVTNLQDAETIAAGLDINLQRMIRLAEQACSEGRKPDFLLYNEFPLTGYSFGTRNEKLKFTIEVPGPETAALGEVAKKCDTYIIFGSYARDRAWPGHILSINTVIGRDGEIAEKFWKTRNVKRLGNDGEIPTTTIENVRDRYRQMYGIEAEFPVVRSEYGNFAVSTVQLDPFVFAAFAMRGVEIMFRTATLFSEEDVKATARFHNVYSAMSNITFPEGSGYEHMGGGSLIVAPDGNVLAEARHNNEAIIEGVVPIATFRQGRRIPRYPVEVVAPVFQQYQQESPLNHLDVPAEELPQTRADMKQLLDQESRWLNQTNTESNAKPKKVNQ</sequence>
<dbReference type="KEGG" id="halc:EY643_08695"/>
<dbReference type="PROSITE" id="PS50263">
    <property type="entry name" value="CN_HYDROLASE"/>
    <property type="match status" value="1"/>
</dbReference>
<feature type="compositionally biased region" description="Polar residues" evidence="2">
    <location>
        <begin position="360"/>
        <end position="371"/>
    </location>
</feature>
<dbReference type="Pfam" id="PF00795">
    <property type="entry name" value="CN_hydrolase"/>
    <property type="match status" value="1"/>
</dbReference>
<evidence type="ECO:0000256" key="3">
    <source>
        <dbReference type="SAM" id="SignalP"/>
    </source>
</evidence>
<reference evidence="5 6" key="1">
    <citation type="submission" date="2019-02" db="EMBL/GenBank/DDBJ databases">
        <authorList>
            <person name="Li S.-H."/>
        </authorList>
    </citation>
    <scope>NUCLEOTIDE SEQUENCE [LARGE SCALE GENOMIC DNA]</scope>
    <source>
        <strain evidence="5 6">IMCC14385</strain>
    </source>
</reference>
<evidence type="ECO:0000256" key="2">
    <source>
        <dbReference type="SAM" id="MobiDB-lite"/>
    </source>
</evidence>
<dbReference type="GO" id="GO:0016811">
    <property type="term" value="F:hydrolase activity, acting on carbon-nitrogen (but not peptide) bonds, in linear amides"/>
    <property type="evidence" value="ECO:0007669"/>
    <property type="project" value="TreeGrafter"/>
</dbReference>
<accession>A0A5P9NJH3</accession>
<feature type="compositionally biased region" description="Basic and acidic residues" evidence="2">
    <location>
        <begin position="349"/>
        <end position="359"/>
    </location>
</feature>
<dbReference type="PANTHER" id="PTHR43674:SF16">
    <property type="entry name" value="CARBON-NITROGEN FAMILY, PUTATIVE (AFU_ORTHOLOGUE AFUA_5G02350)-RELATED"/>
    <property type="match status" value="1"/>
</dbReference>
<evidence type="ECO:0000313" key="5">
    <source>
        <dbReference type="EMBL" id="QFU75729.1"/>
    </source>
</evidence>
<keyword evidence="6" id="KW-1185">Reference proteome</keyword>
<feature type="signal peptide" evidence="3">
    <location>
        <begin position="1"/>
        <end position="21"/>
    </location>
</feature>
<gene>
    <name evidence="5" type="ORF">EY643_08695</name>
</gene>
<dbReference type="InterPro" id="IPR003010">
    <property type="entry name" value="C-N_Hydrolase"/>
</dbReference>